<reference evidence="1" key="2">
    <citation type="submission" date="2022-10" db="EMBL/GenBank/DDBJ databases">
        <authorList>
            <person name="Kostovova I."/>
            <person name="Moravkova M."/>
            <person name="Pechar R."/>
        </authorList>
    </citation>
    <scope>NUCLEOTIDE SEQUENCE</scope>
    <source>
        <strain evidence="1">M356A</strain>
    </source>
</reference>
<accession>A0A9X3WA65</accession>
<evidence type="ECO:0000313" key="2">
    <source>
        <dbReference type="Proteomes" id="UP001143700"/>
    </source>
</evidence>
<dbReference type="Proteomes" id="UP001143700">
    <property type="component" value="Unassembled WGS sequence"/>
</dbReference>
<dbReference type="AlphaFoldDB" id="A0A9X3WA65"/>
<dbReference type="EMBL" id="JAOTGU010000011">
    <property type="protein sequence ID" value="MDB6262448.1"/>
    <property type="molecule type" value="Genomic_DNA"/>
</dbReference>
<dbReference type="RefSeq" id="WP_271870399.1">
    <property type="nucleotide sequence ID" value="NZ_JAOTGU010000011.1"/>
</dbReference>
<comment type="caution">
    <text evidence="1">The sequence shown here is derived from an EMBL/GenBank/DDBJ whole genome shotgun (WGS) entry which is preliminary data.</text>
</comment>
<evidence type="ECO:0000313" key="1">
    <source>
        <dbReference type="EMBL" id="MDB6262448.1"/>
    </source>
</evidence>
<gene>
    <name evidence="1" type="ORF">ODV15_07785</name>
</gene>
<organism evidence="1 2">
    <name type="scientific">Lactobacillus amylovorus</name>
    <dbReference type="NCBI Taxonomy" id="1604"/>
    <lineage>
        <taxon>Bacteria</taxon>
        <taxon>Bacillati</taxon>
        <taxon>Bacillota</taxon>
        <taxon>Bacilli</taxon>
        <taxon>Lactobacillales</taxon>
        <taxon>Lactobacillaceae</taxon>
        <taxon>Lactobacillus</taxon>
    </lineage>
</organism>
<sequence>MEKNVFTFKEILNLSSTYGFVVKVAATPFQQAVLNSNAGSSSMDNNDPLRNINNWNITSENAKRSFTNSVFPGLYSVEGKVLGEYKEAKDLTQEQCKQTLVDWVLLNWQQSVNYINECENIKRQFNLKSLNPFTQADTQAAYFVGSNSNSRVGFHFTTPNGMENDFDLFSEKTMLACKPENLHGLILQGLINNLENWDECKFYKLFDERLKRTCFGQFSNVSNRLSYDEIKQIRDSVIEDRDYLAHLRDSFIDELKFAKH</sequence>
<proteinExistence type="predicted"/>
<protein>
    <submittedName>
        <fullName evidence="1">Uncharacterized protein</fullName>
    </submittedName>
</protein>
<reference evidence="1" key="1">
    <citation type="journal article" date="2022" name="Microorganisms">
        <title>Antibiotic Susceptibility, Resistance Gene Determinants and Corresponding Genomic Regions in Lactobacillus amylovorus Isolates Derived from Wild Boars and Domestic Pigs.</title>
        <authorList>
            <person name="Moravkova M."/>
            <person name="Kostovova I."/>
            <person name="Kavanova K."/>
            <person name="Pechar R."/>
            <person name="Stanek S."/>
            <person name="Brychta A."/>
            <person name="Zeman M."/>
            <person name="Kubasova T."/>
        </authorList>
    </citation>
    <scope>NUCLEOTIDE SEQUENCE</scope>
    <source>
        <strain evidence="1">M356A</strain>
    </source>
</reference>
<name>A0A9X3WA65_LACAM</name>